<dbReference type="Proteomes" id="UP000054538">
    <property type="component" value="Unassembled WGS sequence"/>
</dbReference>
<organism evidence="2 3">
    <name type="scientific">Paxillus rubicundulus Ve08.2h10</name>
    <dbReference type="NCBI Taxonomy" id="930991"/>
    <lineage>
        <taxon>Eukaryota</taxon>
        <taxon>Fungi</taxon>
        <taxon>Dikarya</taxon>
        <taxon>Basidiomycota</taxon>
        <taxon>Agaricomycotina</taxon>
        <taxon>Agaricomycetes</taxon>
        <taxon>Agaricomycetidae</taxon>
        <taxon>Boletales</taxon>
        <taxon>Paxilineae</taxon>
        <taxon>Paxillaceae</taxon>
        <taxon>Paxillus</taxon>
    </lineage>
</organism>
<feature type="signal peptide" evidence="1">
    <location>
        <begin position="1"/>
        <end position="22"/>
    </location>
</feature>
<evidence type="ECO:0000313" key="2">
    <source>
        <dbReference type="EMBL" id="KIK99626.1"/>
    </source>
</evidence>
<sequence length="79" mass="8425">MALTAIALLLSVAAITSSNGAAASLLRRAPEDFTSDTIWCNGLWAGCGNLCPADAPHFETRRSCTLNGQPAVEYWCCYD</sequence>
<dbReference type="EMBL" id="KN824854">
    <property type="protein sequence ID" value="KIK99626.1"/>
    <property type="molecule type" value="Genomic_DNA"/>
</dbReference>
<dbReference type="InParanoid" id="A0A0D0E515"/>
<reference evidence="2 3" key="1">
    <citation type="submission" date="2014-04" db="EMBL/GenBank/DDBJ databases">
        <authorList>
            <consortium name="DOE Joint Genome Institute"/>
            <person name="Kuo A."/>
            <person name="Kohler A."/>
            <person name="Jargeat P."/>
            <person name="Nagy L.G."/>
            <person name="Floudas D."/>
            <person name="Copeland A."/>
            <person name="Barry K.W."/>
            <person name="Cichocki N."/>
            <person name="Veneault-Fourrey C."/>
            <person name="LaButti K."/>
            <person name="Lindquist E.A."/>
            <person name="Lipzen A."/>
            <person name="Lundell T."/>
            <person name="Morin E."/>
            <person name="Murat C."/>
            <person name="Sun H."/>
            <person name="Tunlid A."/>
            <person name="Henrissat B."/>
            <person name="Grigoriev I.V."/>
            <person name="Hibbett D.S."/>
            <person name="Martin F."/>
            <person name="Nordberg H.P."/>
            <person name="Cantor M.N."/>
            <person name="Hua S.X."/>
        </authorList>
    </citation>
    <scope>NUCLEOTIDE SEQUENCE [LARGE SCALE GENOMIC DNA]</scope>
    <source>
        <strain evidence="2 3">Ve08.2h10</strain>
    </source>
</reference>
<gene>
    <name evidence="2" type="ORF">PAXRUDRAFT_822543</name>
</gene>
<dbReference type="HOGENOM" id="CLU_2455619_0_0_1"/>
<accession>A0A0D0E515</accession>
<feature type="chain" id="PRO_5002209418" evidence="1">
    <location>
        <begin position="23"/>
        <end position="79"/>
    </location>
</feature>
<reference evidence="3" key="2">
    <citation type="submission" date="2015-01" db="EMBL/GenBank/DDBJ databases">
        <title>Evolutionary Origins and Diversification of the Mycorrhizal Mutualists.</title>
        <authorList>
            <consortium name="DOE Joint Genome Institute"/>
            <consortium name="Mycorrhizal Genomics Consortium"/>
            <person name="Kohler A."/>
            <person name="Kuo A."/>
            <person name="Nagy L.G."/>
            <person name="Floudas D."/>
            <person name="Copeland A."/>
            <person name="Barry K.W."/>
            <person name="Cichocki N."/>
            <person name="Veneault-Fourrey C."/>
            <person name="LaButti K."/>
            <person name="Lindquist E.A."/>
            <person name="Lipzen A."/>
            <person name="Lundell T."/>
            <person name="Morin E."/>
            <person name="Murat C."/>
            <person name="Riley R."/>
            <person name="Ohm R."/>
            <person name="Sun H."/>
            <person name="Tunlid A."/>
            <person name="Henrissat B."/>
            <person name="Grigoriev I.V."/>
            <person name="Hibbett D.S."/>
            <person name="Martin F."/>
        </authorList>
    </citation>
    <scope>NUCLEOTIDE SEQUENCE [LARGE SCALE GENOMIC DNA]</scope>
    <source>
        <strain evidence="3">Ve08.2h10</strain>
    </source>
</reference>
<protein>
    <submittedName>
        <fullName evidence="2">Uncharacterized protein</fullName>
    </submittedName>
</protein>
<evidence type="ECO:0000256" key="1">
    <source>
        <dbReference type="SAM" id="SignalP"/>
    </source>
</evidence>
<keyword evidence="1" id="KW-0732">Signal</keyword>
<name>A0A0D0E515_9AGAM</name>
<keyword evidence="3" id="KW-1185">Reference proteome</keyword>
<proteinExistence type="predicted"/>
<dbReference type="AlphaFoldDB" id="A0A0D0E515"/>
<evidence type="ECO:0000313" key="3">
    <source>
        <dbReference type="Proteomes" id="UP000054538"/>
    </source>
</evidence>
<dbReference type="OrthoDB" id="2612095at2759"/>